<dbReference type="Proteomes" id="UP000051048">
    <property type="component" value="Unassembled WGS sequence"/>
</dbReference>
<proteinExistence type="predicted"/>
<gene>
    <name evidence="1" type="ORF">FC36_GL000011</name>
</gene>
<dbReference type="InterPro" id="IPR029035">
    <property type="entry name" value="DHS-like_NAD/FAD-binding_dom"/>
</dbReference>
<accession>A0A0R1TTB8</accession>
<organism evidence="1 2">
    <name type="scientific">Ligilactobacillus equi DSM 15833 = JCM 10991</name>
    <dbReference type="NCBI Taxonomy" id="1423740"/>
    <lineage>
        <taxon>Bacteria</taxon>
        <taxon>Bacillati</taxon>
        <taxon>Bacillota</taxon>
        <taxon>Bacilli</taxon>
        <taxon>Lactobacillales</taxon>
        <taxon>Lactobacillaceae</taxon>
        <taxon>Ligilactobacillus</taxon>
    </lineage>
</organism>
<evidence type="ECO:0000313" key="1">
    <source>
        <dbReference type="EMBL" id="KRL84551.1"/>
    </source>
</evidence>
<dbReference type="PATRIC" id="fig|1423740.3.peg.11"/>
<dbReference type="SUPFAM" id="SSF52467">
    <property type="entry name" value="DHS-like NAD/FAD-binding domain"/>
    <property type="match status" value="1"/>
</dbReference>
<dbReference type="AlphaFoldDB" id="A0A0R1TTB8"/>
<comment type="caution">
    <text evidence="1">The sequence shown here is derived from an EMBL/GenBank/DDBJ whole genome shotgun (WGS) entry which is preliminary data.</text>
</comment>
<protein>
    <recommendedName>
        <fullName evidence="3">Sir2 silent information regulator family NAD-dependent deacetylase</fullName>
    </recommendedName>
</protein>
<evidence type="ECO:0008006" key="3">
    <source>
        <dbReference type="Google" id="ProtNLM"/>
    </source>
</evidence>
<dbReference type="RefSeq" id="WP_025021379.1">
    <property type="nucleotide sequence ID" value="NZ_AZFH01000007.1"/>
</dbReference>
<dbReference type="EMBL" id="AZFH01000007">
    <property type="protein sequence ID" value="KRL84551.1"/>
    <property type="molecule type" value="Genomic_DNA"/>
</dbReference>
<sequence>MDKINALLRQINEADAILVGAASGMSTAAGMDFWYEDSLLYNTEIRYYADKYGFHGIFNGFYNHFESEEEHWGFYLAALDMILNLPAQKPTYKNLKRLLKDKDYHIMTTNQDTLFFQDFPAEKISEIQGSWNYFQSERPSSDQNLYSTRQLLAQVQGQVREHKLPKTAIPYSPVNGAKLIPWARGPEFLEGKRYFEEHKKINQFLGQYQGQKILFLELGVGRMTPMFIQEPFWEMTNAMKQAFYVNINPKDALTHPQIVDRSLLIHEDINNVLAAAVQKLEGKNV</sequence>
<dbReference type="OrthoDB" id="394960at2"/>
<evidence type="ECO:0000313" key="2">
    <source>
        <dbReference type="Proteomes" id="UP000051048"/>
    </source>
</evidence>
<reference evidence="1 2" key="1">
    <citation type="journal article" date="2015" name="Genome Announc.">
        <title>Expanding the biotechnology potential of lactobacilli through comparative genomics of 213 strains and associated genera.</title>
        <authorList>
            <person name="Sun Z."/>
            <person name="Harris H.M."/>
            <person name="McCann A."/>
            <person name="Guo C."/>
            <person name="Argimon S."/>
            <person name="Zhang W."/>
            <person name="Yang X."/>
            <person name="Jeffery I.B."/>
            <person name="Cooney J.C."/>
            <person name="Kagawa T.F."/>
            <person name="Liu W."/>
            <person name="Song Y."/>
            <person name="Salvetti E."/>
            <person name="Wrobel A."/>
            <person name="Rasinkangas P."/>
            <person name="Parkhill J."/>
            <person name="Rea M.C."/>
            <person name="O'Sullivan O."/>
            <person name="Ritari J."/>
            <person name="Douillard F.P."/>
            <person name="Paul Ross R."/>
            <person name="Yang R."/>
            <person name="Briner A.E."/>
            <person name="Felis G.E."/>
            <person name="de Vos W.M."/>
            <person name="Barrangou R."/>
            <person name="Klaenhammer T.R."/>
            <person name="Caufield P.W."/>
            <person name="Cui Y."/>
            <person name="Zhang H."/>
            <person name="O'Toole P.W."/>
        </authorList>
    </citation>
    <scope>NUCLEOTIDE SEQUENCE [LARGE SCALE GENOMIC DNA]</scope>
    <source>
        <strain evidence="1 2">DSM 15833</strain>
    </source>
</reference>
<name>A0A0R1TTB8_9LACO</name>
<dbReference type="Gene3D" id="3.40.50.1220">
    <property type="entry name" value="TPP-binding domain"/>
    <property type="match status" value="1"/>
</dbReference>
<dbReference type="STRING" id="1423740.FC36_GL000011"/>